<keyword evidence="1" id="KW-0732">Signal</keyword>
<dbReference type="Ensembl" id="ENSCINT00000020255.3">
    <property type="protein sequence ID" value="ENSCINP00000020255.3"/>
    <property type="gene ID" value="ENSCING00000010135.3"/>
</dbReference>
<reference evidence="2" key="4">
    <citation type="submission" date="2025-09" db="UniProtKB">
        <authorList>
            <consortium name="Ensembl"/>
        </authorList>
    </citation>
    <scope>IDENTIFICATION</scope>
</reference>
<evidence type="ECO:0000313" key="2">
    <source>
        <dbReference type="Ensembl" id="ENSCINP00000020255.3"/>
    </source>
</evidence>
<dbReference type="GeneTree" id="ENSGT00390000015717"/>
<reference evidence="3" key="1">
    <citation type="journal article" date="2002" name="Science">
        <title>The draft genome of Ciona intestinalis: insights into chordate and vertebrate origins.</title>
        <authorList>
            <person name="Dehal P."/>
            <person name="Satou Y."/>
            <person name="Campbell R.K."/>
            <person name="Chapman J."/>
            <person name="Degnan B."/>
            <person name="De Tomaso A."/>
            <person name="Davidson B."/>
            <person name="Di Gregorio A."/>
            <person name="Gelpke M."/>
            <person name="Goodstein D.M."/>
            <person name="Harafuji N."/>
            <person name="Hastings K.E."/>
            <person name="Ho I."/>
            <person name="Hotta K."/>
            <person name="Huang W."/>
            <person name="Kawashima T."/>
            <person name="Lemaire P."/>
            <person name="Martinez D."/>
            <person name="Meinertzhagen I.A."/>
            <person name="Necula S."/>
            <person name="Nonaka M."/>
            <person name="Putnam N."/>
            <person name="Rash S."/>
            <person name="Saiga H."/>
            <person name="Satake M."/>
            <person name="Terry A."/>
            <person name="Yamada L."/>
            <person name="Wang H.G."/>
            <person name="Awazu S."/>
            <person name="Azumi K."/>
            <person name="Boore J."/>
            <person name="Branno M."/>
            <person name="Chin-Bow S."/>
            <person name="DeSantis R."/>
            <person name="Doyle S."/>
            <person name="Francino P."/>
            <person name="Keys D.N."/>
            <person name="Haga S."/>
            <person name="Hayashi H."/>
            <person name="Hino K."/>
            <person name="Imai K.S."/>
            <person name="Inaba K."/>
            <person name="Kano S."/>
            <person name="Kobayashi K."/>
            <person name="Kobayashi M."/>
            <person name="Lee B.I."/>
            <person name="Makabe K.W."/>
            <person name="Manohar C."/>
            <person name="Matassi G."/>
            <person name="Medina M."/>
            <person name="Mochizuki Y."/>
            <person name="Mount S."/>
            <person name="Morishita T."/>
            <person name="Miura S."/>
            <person name="Nakayama A."/>
            <person name="Nishizaka S."/>
            <person name="Nomoto H."/>
            <person name="Ohta F."/>
            <person name="Oishi K."/>
            <person name="Rigoutsos I."/>
            <person name="Sano M."/>
            <person name="Sasaki A."/>
            <person name="Sasakura Y."/>
            <person name="Shoguchi E."/>
            <person name="Shin-i T."/>
            <person name="Spagnuolo A."/>
            <person name="Stainier D."/>
            <person name="Suzuki M.M."/>
            <person name="Tassy O."/>
            <person name="Takatori N."/>
            <person name="Tokuoka M."/>
            <person name="Yagi K."/>
            <person name="Yoshizaki F."/>
            <person name="Wada S."/>
            <person name="Zhang C."/>
            <person name="Hyatt P.D."/>
            <person name="Larimer F."/>
            <person name="Detter C."/>
            <person name="Doggett N."/>
            <person name="Glavina T."/>
            <person name="Hawkins T."/>
            <person name="Richardson P."/>
            <person name="Lucas S."/>
            <person name="Kohara Y."/>
            <person name="Levine M."/>
            <person name="Satoh N."/>
            <person name="Rokhsar D.S."/>
        </authorList>
    </citation>
    <scope>NUCLEOTIDE SEQUENCE [LARGE SCALE GENOMIC DNA]</scope>
</reference>
<feature type="chain" id="PRO_5003339222" evidence="1">
    <location>
        <begin position="23"/>
        <end position="74"/>
    </location>
</feature>
<evidence type="ECO:0000313" key="3">
    <source>
        <dbReference type="Proteomes" id="UP000008144"/>
    </source>
</evidence>
<dbReference type="InParanoid" id="F6PI97"/>
<evidence type="ECO:0000256" key="1">
    <source>
        <dbReference type="SAM" id="SignalP"/>
    </source>
</evidence>
<name>F6PI97_CIOIN</name>
<dbReference type="Proteomes" id="UP000008144">
    <property type="component" value="Chromosome 1"/>
</dbReference>
<reference evidence="2" key="2">
    <citation type="journal article" date="2008" name="Genome Biol.">
        <title>Improved genome assembly and evidence-based global gene model set for the chordate Ciona intestinalis: new insight into intron and operon populations.</title>
        <authorList>
            <person name="Satou Y."/>
            <person name="Mineta K."/>
            <person name="Ogasawara M."/>
            <person name="Sasakura Y."/>
            <person name="Shoguchi E."/>
            <person name="Ueno K."/>
            <person name="Yamada L."/>
            <person name="Matsumoto J."/>
            <person name="Wasserscheid J."/>
            <person name="Dewar K."/>
            <person name="Wiley G.B."/>
            <person name="Macmil S.L."/>
            <person name="Roe B.A."/>
            <person name="Zeller R.W."/>
            <person name="Hastings K.E."/>
            <person name="Lemaire P."/>
            <person name="Lindquist E."/>
            <person name="Endo T."/>
            <person name="Hotta K."/>
            <person name="Inaba K."/>
        </authorList>
    </citation>
    <scope>NUCLEOTIDE SEQUENCE [LARGE SCALE GENOMIC DNA]</scope>
    <source>
        <strain evidence="2">wild type</strain>
    </source>
</reference>
<protein>
    <submittedName>
        <fullName evidence="2">Uncharacterized protein</fullName>
    </submittedName>
</protein>
<keyword evidence="3" id="KW-1185">Reference proteome</keyword>
<dbReference type="HOGENOM" id="CLU_2687070_0_0_1"/>
<organism evidence="2 3">
    <name type="scientific">Ciona intestinalis</name>
    <name type="common">Transparent sea squirt</name>
    <name type="synonym">Ascidia intestinalis</name>
    <dbReference type="NCBI Taxonomy" id="7719"/>
    <lineage>
        <taxon>Eukaryota</taxon>
        <taxon>Metazoa</taxon>
        <taxon>Chordata</taxon>
        <taxon>Tunicata</taxon>
        <taxon>Ascidiacea</taxon>
        <taxon>Phlebobranchia</taxon>
        <taxon>Cionidae</taxon>
        <taxon>Ciona</taxon>
    </lineage>
</organism>
<sequence>MDRRLLTILLIGLVCLVKQGESGKTPSLNWWKYNQQKNQAMQKAAEDYYYDQYYLEKMMNDMPVDDHPRQHSRY</sequence>
<proteinExistence type="predicted"/>
<dbReference type="EMBL" id="EAAA01000091">
    <property type="status" value="NOT_ANNOTATED_CDS"/>
    <property type="molecule type" value="Genomic_DNA"/>
</dbReference>
<accession>F6PI97</accession>
<feature type="signal peptide" evidence="1">
    <location>
        <begin position="1"/>
        <end position="22"/>
    </location>
</feature>
<reference evidence="2" key="3">
    <citation type="submission" date="2025-08" db="UniProtKB">
        <authorList>
            <consortium name="Ensembl"/>
        </authorList>
    </citation>
    <scope>IDENTIFICATION</scope>
</reference>
<dbReference type="AlphaFoldDB" id="F6PI97"/>